<comment type="caution">
    <text evidence="2">The sequence shown here is derived from an EMBL/GenBank/DDBJ whole genome shotgun (WGS) entry which is preliminary data.</text>
</comment>
<evidence type="ECO:0000313" key="2">
    <source>
        <dbReference type="EMBL" id="KAL3816768.1"/>
    </source>
</evidence>
<protein>
    <submittedName>
        <fullName evidence="2">Uncharacterized protein</fullName>
    </submittedName>
</protein>
<name>A0ABD3RX46_9STRA</name>
<reference evidence="2 3" key="1">
    <citation type="submission" date="2024-10" db="EMBL/GenBank/DDBJ databases">
        <title>Updated reference genomes for cyclostephanoid diatoms.</title>
        <authorList>
            <person name="Roberts W.R."/>
            <person name="Alverson A.J."/>
        </authorList>
    </citation>
    <scope>NUCLEOTIDE SEQUENCE [LARGE SCALE GENOMIC DNA]</scope>
    <source>
        <strain evidence="2 3">AJA228-03</strain>
    </source>
</reference>
<organism evidence="2 3">
    <name type="scientific">Cyclostephanos tholiformis</name>
    <dbReference type="NCBI Taxonomy" id="382380"/>
    <lineage>
        <taxon>Eukaryota</taxon>
        <taxon>Sar</taxon>
        <taxon>Stramenopiles</taxon>
        <taxon>Ochrophyta</taxon>
        <taxon>Bacillariophyta</taxon>
        <taxon>Coscinodiscophyceae</taxon>
        <taxon>Thalassiosirophycidae</taxon>
        <taxon>Stephanodiscales</taxon>
        <taxon>Stephanodiscaceae</taxon>
        <taxon>Cyclostephanos</taxon>
    </lineage>
</organism>
<proteinExistence type="predicted"/>
<accession>A0ABD3RX46</accession>
<dbReference type="Proteomes" id="UP001530377">
    <property type="component" value="Unassembled WGS sequence"/>
</dbReference>
<gene>
    <name evidence="2" type="ORF">ACHAXA_006339</name>
</gene>
<sequence length="93" mass="10577">MKGLHLTIDSWRPFRGADGFKLRGRELEVSLAWGADHNLPCRRDKDEDEELLEGEPATGEQPPLEVTPVPRLLDDLDYLQQLTEPGAPPRQLY</sequence>
<dbReference type="EMBL" id="JALLPB020000133">
    <property type="protein sequence ID" value="KAL3816768.1"/>
    <property type="molecule type" value="Genomic_DNA"/>
</dbReference>
<keyword evidence="3" id="KW-1185">Reference proteome</keyword>
<evidence type="ECO:0000256" key="1">
    <source>
        <dbReference type="SAM" id="MobiDB-lite"/>
    </source>
</evidence>
<evidence type="ECO:0000313" key="3">
    <source>
        <dbReference type="Proteomes" id="UP001530377"/>
    </source>
</evidence>
<dbReference type="AlphaFoldDB" id="A0ABD3RX46"/>
<feature type="region of interest" description="Disordered" evidence="1">
    <location>
        <begin position="42"/>
        <end position="67"/>
    </location>
</feature>